<feature type="transmembrane region" description="Helical" evidence="2">
    <location>
        <begin position="12"/>
        <end position="28"/>
    </location>
</feature>
<protein>
    <submittedName>
        <fullName evidence="3">DUF308 domain-containing protein</fullName>
    </submittedName>
</protein>
<evidence type="ECO:0000256" key="1">
    <source>
        <dbReference type="SAM" id="MobiDB-lite"/>
    </source>
</evidence>
<dbReference type="AlphaFoldDB" id="A0A9D9ERB0"/>
<keyword evidence="2" id="KW-0472">Membrane</keyword>
<feature type="transmembrane region" description="Helical" evidence="2">
    <location>
        <begin position="91"/>
        <end position="111"/>
    </location>
</feature>
<evidence type="ECO:0000313" key="4">
    <source>
        <dbReference type="Proteomes" id="UP000823661"/>
    </source>
</evidence>
<reference evidence="3" key="1">
    <citation type="submission" date="2020-10" db="EMBL/GenBank/DDBJ databases">
        <authorList>
            <person name="Gilroy R."/>
        </authorList>
    </citation>
    <scope>NUCLEOTIDE SEQUENCE</scope>
    <source>
        <strain evidence="3">B1-20833</strain>
    </source>
</reference>
<keyword evidence="2" id="KW-0812">Transmembrane</keyword>
<dbReference type="PANTHER" id="PTHR34989">
    <property type="entry name" value="PROTEIN HDED"/>
    <property type="match status" value="1"/>
</dbReference>
<reference evidence="3" key="2">
    <citation type="journal article" date="2021" name="PeerJ">
        <title>Extensive microbial diversity within the chicken gut microbiome revealed by metagenomics and culture.</title>
        <authorList>
            <person name="Gilroy R."/>
            <person name="Ravi A."/>
            <person name="Getino M."/>
            <person name="Pursley I."/>
            <person name="Horton D.L."/>
            <person name="Alikhan N.F."/>
            <person name="Baker D."/>
            <person name="Gharbi K."/>
            <person name="Hall N."/>
            <person name="Watson M."/>
            <person name="Adriaenssens E.M."/>
            <person name="Foster-Nyarko E."/>
            <person name="Jarju S."/>
            <person name="Secka A."/>
            <person name="Antonio M."/>
            <person name="Oren A."/>
            <person name="Chaudhuri R.R."/>
            <person name="La Ragione R."/>
            <person name="Hildebrand F."/>
            <person name="Pallen M.J."/>
        </authorList>
    </citation>
    <scope>NUCLEOTIDE SEQUENCE</scope>
    <source>
        <strain evidence="3">B1-20833</strain>
    </source>
</reference>
<dbReference type="Pfam" id="PF03729">
    <property type="entry name" value="DUF308"/>
    <property type="match status" value="2"/>
</dbReference>
<name>A0A9D9ERB0_9BACT</name>
<evidence type="ECO:0000256" key="2">
    <source>
        <dbReference type="SAM" id="Phobius"/>
    </source>
</evidence>
<evidence type="ECO:0000313" key="3">
    <source>
        <dbReference type="EMBL" id="MBO8451316.1"/>
    </source>
</evidence>
<feature type="transmembrane region" description="Helical" evidence="2">
    <location>
        <begin position="65"/>
        <end position="85"/>
    </location>
</feature>
<dbReference type="InterPro" id="IPR005325">
    <property type="entry name" value="DUF308_memb"/>
</dbReference>
<dbReference type="GO" id="GO:0005886">
    <property type="term" value="C:plasma membrane"/>
    <property type="evidence" value="ECO:0007669"/>
    <property type="project" value="TreeGrafter"/>
</dbReference>
<proteinExistence type="predicted"/>
<keyword evidence="2" id="KW-1133">Transmembrane helix</keyword>
<dbReference type="Proteomes" id="UP000823661">
    <property type="component" value="Unassembled WGS sequence"/>
</dbReference>
<dbReference type="EMBL" id="JADIMI010000005">
    <property type="protein sequence ID" value="MBO8451316.1"/>
    <property type="molecule type" value="Genomic_DNA"/>
</dbReference>
<organism evidence="3 4">
    <name type="scientific">Candidatus Cryptobacteroides intestinavium</name>
    <dbReference type="NCBI Taxonomy" id="2840766"/>
    <lineage>
        <taxon>Bacteria</taxon>
        <taxon>Pseudomonadati</taxon>
        <taxon>Bacteroidota</taxon>
        <taxon>Bacteroidia</taxon>
        <taxon>Bacteroidales</taxon>
        <taxon>Candidatus Cryptobacteroides</taxon>
    </lineage>
</organism>
<comment type="caution">
    <text evidence="3">The sequence shown here is derived from an EMBL/GenBank/DDBJ whole genome shotgun (WGS) entry which is preliminary data.</text>
</comment>
<feature type="transmembrane region" description="Helical" evidence="2">
    <location>
        <begin position="123"/>
        <end position="141"/>
    </location>
</feature>
<feature type="compositionally biased region" description="Basic and acidic residues" evidence="1">
    <location>
        <begin position="195"/>
        <end position="209"/>
    </location>
</feature>
<feature type="transmembrane region" description="Helical" evidence="2">
    <location>
        <begin position="147"/>
        <end position="168"/>
    </location>
</feature>
<feature type="transmembrane region" description="Helical" evidence="2">
    <location>
        <begin position="34"/>
        <end position="58"/>
    </location>
</feature>
<dbReference type="InterPro" id="IPR052712">
    <property type="entry name" value="Acid_resist_chaperone_HdeD"/>
</dbReference>
<feature type="region of interest" description="Disordered" evidence="1">
    <location>
        <begin position="185"/>
        <end position="209"/>
    </location>
</feature>
<gene>
    <name evidence="3" type="ORF">IAC06_00320</name>
</gene>
<dbReference type="PANTHER" id="PTHR34989:SF1">
    <property type="entry name" value="PROTEIN HDED"/>
    <property type="match status" value="1"/>
</dbReference>
<sequence length="209" mass="22456">MITLGFRNKFGGWLRSITAIVLGIIMVSNPGTSLLIVVKVLAAFLIASGIVSLVYGIINRQRGALALMVTNAVVDIAIGVILFIFPKEVASFMLILIGILVLIFGIMQIIVLISASKVVNNGIFIYIMPALCIIGGALLLFRPFSSISALVLLAGIAVLIYGVSEFIATWRINRAMKAYETAANDNSGQTGNDMSEAKDVDYEKVEDDK</sequence>
<accession>A0A9D9ERB0</accession>